<evidence type="ECO:0000313" key="2">
    <source>
        <dbReference type="Proteomes" id="UP000789860"/>
    </source>
</evidence>
<gene>
    <name evidence="1" type="ORF">SCALOS_LOCUS1263</name>
</gene>
<proteinExistence type="predicted"/>
<dbReference type="EMBL" id="CAJVPM010000832">
    <property type="protein sequence ID" value="CAG8452827.1"/>
    <property type="molecule type" value="Genomic_DNA"/>
</dbReference>
<keyword evidence="2" id="KW-1185">Reference proteome</keyword>
<protein>
    <submittedName>
        <fullName evidence="1">1619_t:CDS:1</fullName>
    </submittedName>
</protein>
<evidence type="ECO:0000313" key="1">
    <source>
        <dbReference type="EMBL" id="CAG8452827.1"/>
    </source>
</evidence>
<reference evidence="1" key="1">
    <citation type="submission" date="2021-06" db="EMBL/GenBank/DDBJ databases">
        <authorList>
            <person name="Kallberg Y."/>
            <person name="Tangrot J."/>
            <person name="Rosling A."/>
        </authorList>
    </citation>
    <scope>NUCLEOTIDE SEQUENCE</scope>
    <source>
        <strain evidence="1">AU212A</strain>
    </source>
</reference>
<organism evidence="1 2">
    <name type="scientific">Scutellospora calospora</name>
    <dbReference type="NCBI Taxonomy" id="85575"/>
    <lineage>
        <taxon>Eukaryota</taxon>
        <taxon>Fungi</taxon>
        <taxon>Fungi incertae sedis</taxon>
        <taxon>Mucoromycota</taxon>
        <taxon>Glomeromycotina</taxon>
        <taxon>Glomeromycetes</taxon>
        <taxon>Diversisporales</taxon>
        <taxon>Gigasporaceae</taxon>
        <taxon>Scutellospora</taxon>
    </lineage>
</organism>
<sequence>IDQDSQTGIMQSYISLKTSRITINNKTESTQFPSSFTLLNMKIHSY</sequence>
<name>A0ACA9K5D5_9GLOM</name>
<feature type="non-terminal residue" evidence="1">
    <location>
        <position position="1"/>
    </location>
</feature>
<dbReference type="Proteomes" id="UP000789860">
    <property type="component" value="Unassembled WGS sequence"/>
</dbReference>
<accession>A0ACA9K5D5</accession>
<comment type="caution">
    <text evidence="1">The sequence shown here is derived from an EMBL/GenBank/DDBJ whole genome shotgun (WGS) entry which is preliminary data.</text>
</comment>